<gene>
    <name evidence="2" type="ORF">HK414_27130</name>
</gene>
<evidence type="ECO:0008006" key="4">
    <source>
        <dbReference type="Google" id="ProtNLM"/>
    </source>
</evidence>
<dbReference type="Gene3D" id="2.160.20.10">
    <property type="entry name" value="Single-stranded right-handed beta-helix, Pectin lyase-like"/>
    <property type="match status" value="1"/>
</dbReference>
<evidence type="ECO:0000256" key="1">
    <source>
        <dbReference type="SAM" id="MobiDB-lite"/>
    </source>
</evidence>
<reference evidence="2 3" key="1">
    <citation type="submission" date="2020-05" db="EMBL/GenBank/DDBJ databases">
        <title>Ramlibacter rhizophilus sp. nov., isolated from rhizosphere soil of national flower Mugunghwa from South Korea.</title>
        <authorList>
            <person name="Zheng-Fei Y."/>
            <person name="Huan T."/>
        </authorList>
    </citation>
    <scope>NUCLEOTIDE SEQUENCE [LARGE SCALE GENOMIC DNA]</scope>
    <source>
        <strain evidence="2 3">H242</strain>
    </source>
</reference>
<accession>A0ABX6P7A0</accession>
<feature type="compositionally biased region" description="Low complexity" evidence="1">
    <location>
        <begin position="327"/>
        <end position="336"/>
    </location>
</feature>
<feature type="compositionally biased region" description="Pro residues" evidence="1">
    <location>
        <begin position="337"/>
        <end position="350"/>
    </location>
</feature>
<dbReference type="Proteomes" id="UP000500826">
    <property type="component" value="Chromosome"/>
</dbReference>
<sequence>MLGERVGLMAGTRIEANGGTGGGSIRIGGDYQGANADVQNAARTYVDGKARIEADATRNGDGGRVIVWSDELTRFGGSISARGGKAGGDGGFAEVSGKQQLQYAGRADLRAPKGAVGTLLLDPLDVNIVDDGDGSTNMNNSSVSGGQQFSYNGNEPGTITESDLNSALATANVQVTTSASVSSANGGLITLESGASINWNNGNKLWLQADAGIVLDGTINATASPSSASPGGSLYLTTVAGNITQSAGSTIKVANLYGSTGSTGGLDLTAGTNNVRVVAGAAGSGGFKITNAESLTIGSVTDGTGRARAAAASRPAAAPSRSRRAAVSRSRTAATSPPGPSCWSPPAPAT</sequence>
<protein>
    <recommendedName>
        <fullName evidence="4">Filamentous hemagglutinin</fullName>
    </recommendedName>
</protein>
<keyword evidence="3" id="KW-1185">Reference proteome</keyword>
<proteinExistence type="predicted"/>
<dbReference type="InterPro" id="IPR012334">
    <property type="entry name" value="Pectin_lyas_fold"/>
</dbReference>
<feature type="region of interest" description="Disordered" evidence="1">
    <location>
        <begin position="306"/>
        <end position="350"/>
    </location>
</feature>
<evidence type="ECO:0000313" key="3">
    <source>
        <dbReference type="Proteomes" id="UP000500826"/>
    </source>
</evidence>
<dbReference type="EMBL" id="CP053418">
    <property type="protein sequence ID" value="QJW85612.1"/>
    <property type="molecule type" value="Genomic_DNA"/>
</dbReference>
<name>A0ABX6P7A0_9BURK</name>
<evidence type="ECO:0000313" key="2">
    <source>
        <dbReference type="EMBL" id="QJW85612.1"/>
    </source>
</evidence>
<feature type="compositionally biased region" description="Low complexity" evidence="1">
    <location>
        <begin position="306"/>
        <end position="320"/>
    </location>
</feature>
<organism evidence="2 3">
    <name type="scientific">Ramlibacter terrae</name>
    <dbReference type="NCBI Taxonomy" id="2732511"/>
    <lineage>
        <taxon>Bacteria</taxon>
        <taxon>Pseudomonadati</taxon>
        <taxon>Pseudomonadota</taxon>
        <taxon>Betaproteobacteria</taxon>
        <taxon>Burkholderiales</taxon>
        <taxon>Comamonadaceae</taxon>
        <taxon>Ramlibacter</taxon>
    </lineage>
</organism>